<reference evidence="2 3" key="1">
    <citation type="submission" date="2018-11" db="EMBL/GenBank/DDBJ databases">
        <authorList>
            <consortium name="Pathogen Informatics"/>
        </authorList>
    </citation>
    <scope>NUCLEOTIDE SEQUENCE [LARGE SCALE GENOMIC DNA]</scope>
</reference>
<evidence type="ECO:0000313" key="2">
    <source>
        <dbReference type="EMBL" id="VDN37710.1"/>
    </source>
</evidence>
<keyword evidence="3" id="KW-1185">Reference proteome</keyword>
<dbReference type="AlphaFoldDB" id="A0A3P7NC50"/>
<feature type="compositionally biased region" description="Low complexity" evidence="1">
    <location>
        <begin position="89"/>
        <end position="100"/>
    </location>
</feature>
<feature type="region of interest" description="Disordered" evidence="1">
    <location>
        <begin position="1"/>
        <end position="33"/>
    </location>
</feature>
<dbReference type="Proteomes" id="UP000281553">
    <property type="component" value="Unassembled WGS sequence"/>
</dbReference>
<protein>
    <submittedName>
        <fullName evidence="2">Uncharacterized protein</fullName>
    </submittedName>
</protein>
<gene>
    <name evidence="2" type="ORF">DILT_LOCUS17395</name>
</gene>
<proteinExistence type="predicted"/>
<sequence length="125" mass="12781">MQLILKPGDSSIQSGRENPPPVSATNPCPKPPAEAADCLEVSQLLFPVTVKAKMESTDRILTLKGESSAELTVTFKPEGSTGGSGSSGSSGNSDSSGSSTTFAAAWLSHSAALILSNLAMVYLLP</sequence>
<feature type="compositionally biased region" description="Pro residues" evidence="1">
    <location>
        <begin position="18"/>
        <end position="32"/>
    </location>
</feature>
<feature type="region of interest" description="Disordered" evidence="1">
    <location>
        <begin position="72"/>
        <end position="100"/>
    </location>
</feature>
<evidence type="ECO:0000313" key="3">
    <source>
        <dbReference type="Proteomes" id="UP000281553"/>
    </source>
</evidence>
<dbReference type="EMBL" id="UYRU01091518">
    <property type="protein sequence ID" value="VDN37710.1"/>
    <property type="molecule type" value="Genomic_DNA"/>
</dbReference>
<accession>A0A3P7NC50</accession>
<organism evidence="2 3">
    <name type="scientific">Dibothriocephalus latus</name>
    <name type="common">Fish tapeworm</name>
    <name type="synonym">Diphyllobothrium latum</name>
    <dbReference type="NCBI Taxonomy" id="60516"/>
    <lineage>
        <taxon>Eukaryota</taxon>
        <taxon>Metazoa</taxon>
        <taxon>Spiralia</taxon>
        <taxon>Lophotrochozoa</taxon>
        <taxon>Platyhelminthes</taxon>
        <taxon>Cestoda</taxon>
        <taxon>Eucestoda</taxon>
        <taxon>Diphyllobothriidea</taxon>
        <taxon>Diphyllobothriidae</taxon>
        <taxon>Dibothriocephalus</taxon>
    </lineage>
</organism>
<evidence type="ECO:0000256" key="1">
    <source>
        <dbReference type="SAM" id="MobiDB-lite"/>
    </source>
</evidence>
<name>A0A3P7NC50_DIBLA</name>